<proteinExistence type="predicted"/>
<reference evidence="1" key="2">
    <citation type="submission" date="2020-09" db="EMBL/GenBank/DDBJ databases">
        <authorList>
            <person name="Sun Q."/>
            <person name="Kim S."/>
        </authorList>
    </citation>
    <scope>NUCLEOTIDE SEQUENCE</scope>
    <source>
        <strain evidence="1">KCTC 12870</strain>
    </source>
</reference>
<comment type="caution">
    <text evidence="1">The sequence shown here is derived from an EMBL/GenBank/DDBJ whole genome shotgun (WGS) entry which is preliminary data.</text>
</comment>
<accession>A0A8J3DE22</accession>
<evidence type="ECO:0008006" key="3">
    <source>
        <dbReference type="Google" id="ProtNLM"/>
    </source>
</evidence>
<dbReference type="EMBL" id="BMXG01000020">
    <property type="protein sequence ID" value="GHC09090.1"/>
    <property type="molecule type" value="Genomic_DNA"/>
</dbReference>
<dbReference type="Proteomes" id="UP000642829">
    <property type="component" value="Unassembled WGS sequence"/>
</dbReference>
<dbReference type="PROSITE" id="PS51257">
    <property type="entry name" value="PROKAR_LIPOPROTEIN"/>
    <property type="match status" value="1"/>
</dbReference>
<reference evidence="1" key="1">
    <citation type="journal article" date="2014" name="Int. J. Syst. Evol. Microbiol.">
        <title>Complete genome sequence of Corynebacterium casei LMG S-19264T (=DSM 44701T), isolated from a smear-ripened cheese.</title>
        <authorList>
            <consortium name="US DOE Joint Genome Institute (JGI-PGF)"/>
            <person name="Walter F."/>
            <person name="Albersmeier A."/>
            <person name="Kalinowski J."/>
            <person name="Ruckert C."/>
        </authorList>
    </citation>
    <scope>NUCLEOTIDE SEQUENCE</scope>
    <source>
        <strain evidence="1">KCTC 12870</strain>
    </source>
</reference>
<protein>
    <recommendedName>
        <fullName evidence="3">SHOCT domain-containing protein</fullName>
    </recommendedName>
</protein>
<evidence type="ECO:0000313" key="2">
    <source>
        <dbReference type="Proteomes" id="UP000642829"/>
    </source>
</evidence>
<evidence type="ECO:0000313" key="1">
    <source>
        <dbReference type="EMBL" id="GHC09090.1"/>
    </source>
</evidence>
<keyword evidence="2" id="KW-1185">Reference proteome</keyword>
<dbReference type="AlphaFoldDB" id="A0A8J3DE22"/>
<gene>
    <name evidence="1" type="ORF">GCM10007047_27950</name>
</gene>
<dbReference type="RefSeq" id="WP_189516307.1">
    <property type="nucleotide sequence ID" value="NZ_BMXG01000020.1"/>
</dbReference>
<organism evidence="1 2">
    <name type="scientific">Cerasicoccus arenae</name>
    <dbReference type="NCBI Taxonomy" id="424488"/>
    <lineage>
        <taxon>Bacteria</taxon>
        <taxon>Pseudomonadati</taxon>
        <taxon>Verrucomicrobiota</taxon>
        <taxon>Opitutia</taxon>
        <taxon>Puniceicoccales</taxon>
        <taxon>Cerasicoccaceae</taxon>
        <taxon>Cerasicoccus</taxon>
    </lineage>
</organism>
<name>A0A8J3DE22_9BACT</name>
<sequence>MKLLLIISAFAGLLIVTGCKTNSSEKGILPANETVSETFHQSPAEKKVFAMQQLDDKYKSGGMTEAEYNTRREEIIGQY</sequence>